<evidence type="ECO:0000256" key="1">
    <source>
        <dbReference type="ARBA" id="ARBA00004323"/>
    </source>
</evidence>
<evidence type="ECO:0000259" key="13">
    <source>
        <dbReference type="Pfam" id="PF02709"/>
    </source>
</evidence>
<dbReference type="GO" id="GO:0000139">
    <property type="term" value="C:Golgi membrane"/>
    <property type="evidence" value="ECO:0007669"/>
    <property type="project" value="UniProtKB-SubCell"/>
</dbReference>
<comment type="similarity">
    <text evidence="3 12">Belongs to the glycosyltransferase 7 family.</text>
</comment>
<evidence type="ECO:0000256" key="10">
    <source>
        <dbReference type="ARBA" id="ARBA00023180"/>
    </source>
</evidence>
<evidence type="ECO:0000259" key="14">
    <source>
        <dbReference type="Pfam" id="PF13733"/>
    </source>
</evidence>
<dbReference type="Proteomes" id="UP000504617">
    <property type="component" value="Unplaced"/>
</dbReference>
<dbReference type="InterPro" id="IPR029044">
    <property type="entry name" value="Nucleotide-diphossugar_trans"/>
</dbReference>
<keyword evidence="12" id="KW-0479">Metal-binding</keyword>
<dbReference type="GO" id="GO:0008378">
    <property type="term" value="F:galactosyltransferase activity"/>
    <property type="evidence" value="ECO:0007669"/>
    <property type="project" value="TreeGrafter"/>
</dbReference>
<name>A0A6I9YCW0_9SAUR</name>
<evidence type="ECO:0000256" key="7">
    <source>
        <dbReference type="ARBA" id="ARBA00022968"/>
    </source>
</evidence>
<dbReference type="PANTHER" id="PTHR19300:SF42">
    <property type="entry name" value="BETA-1,4-GALACTOSYLTRANSFERASE"/>
    <property type="match status" value="1"/>
</dbReference>
<evidence type="ECO:0000313" key="16">
    <source>
        <dbReference type="RefSeq" id="XP_013921988.1"/>
    </source>
</evidence>
<evidence type="ECO:0000256" key="2">
    <source>
        <dbReference type="ARBA" id="ARBA00004922"/>
    </source>
</evidence>
<dbReference type="EC" id="2.4.1.-" evidence="12"/>
<evidence type="ECO:0000256" key="8">
    <source>
        <dbReference type="ARBA" id="ARBA00022989"/>
    </source>
</evidence>
<dbReference type="RefSeq" id="XP_013921988.1">
    <property type="nucleotide sequence ID" value="XM_014066513.1"/>
</dbReference>
<evidence type="ECO:0000256" key="6">
    <source>
        <dbReference type="ARBA" id="ARBA00022692"/>
    </source>
</evidence>
<dbReference type="UniPathway" id="UPA00378"/>
<keyword evidence="10 12" id="KW-0325">Glycoprotein</keyword>
<dbReference type="PANTHER" id="PTHR19300">
    <property type="entry name" value="BETA-1,4-GALACTOSYLTRANSFERASE"/>
    <property type="match status" value="1"/>
</dbReference>
<accession>A0A6I9YCW0</accession>
<dbReference type="SUPFAM" id="SSF53448">
    <property type="entry name" value="Nucleotide-diphospho-sugar transferases"/>
    <property type="match status" value="1"/>
</dbReference>
<comment type="cofactor">
    <cofactor evidence="12">
        <name>Mn(2+)</name>
        <dbReference type="ChEBI" id="CHEBI:29035"/>
    </cofactor>
</comment>
<evidence type="ECO:0000313" key="15">
    <source>
        <dbReference type="Proteomes" id="UP000504617"/>
    </source>
</evidence>
<feature type="domain" description="Galactosyltransferase C-terminal" evidence="13">
    <location>
        <begin position="213"/>
        <end position="287"/>
    </location>
</feature>
<keyword evidence="15" id="KW-1185">Reference proteome</keyword>
<sequence length="356" mass="41106">MKKMNFSRAENSCFLLLLVIFQIIFVLILYRGSSSVLFQGHLEIHKSLDYSKSEDVYINLSLFTPAPQKTTMQTCTSQSNILVGLLTITFDTLHSERTIIHKNPYVQLGGCYSPPHCLAHYKTAIIVPCRNCEKKLHQFLYYLHPFLQRQQLSYCIYLIHQAGTGPFNRAKLLNVGVHEAMKENDWDCLLLHNMDLIPENDYNLYVCDKYYPKHLSTAIDKLYYRLPYSSVFGGVTALTPDHYMKINGFPNTYWEHLDEDDDIAERIHIAGMKIIQVPLHVGRYKMMGYEQTPSPLLNLKRPAKLHTSQTWKDDGTNSLVFKLLEKKKKHLYTHIVVDIGATPALPPPSQRKRNNT</sequence>
<dbReference type="Gene3D" id="3.90.550.10">
    <property type="entry name" value="Spore Coat Polysaccharide Biosynthesis Protein SpsA, Chain A"/>
    <property type="match status" value="1"/>
</dbReference>
<dbReference type="InterPro" id="IPR027995">
    <property type="entry name" value="Galactosyl_T_N"/>
</dbReference>
<dbReference type="Pfam" id="PF02709">
    <property type="entry name" value="Glyco_transf_7C"/>
    <property type="match status" value="1"/>
</dbReference>
<comment type="function">
    <text evidence="12">Responsible for the synthesis of complex-type N-linked oligosaccharides in many glycoproteins as well as the carbohydrate moieties of glycolipids.</text>
</comment>
<protein>
    <recommendedName>
        <fullName evidence="12">Beta-1,4-galactosyltransferase</fullName>
        <shortName evidence="12">Beta-1,4-GalTase</shortName>
        <ecNumber evidence="12">2.4.1.-</ecNumber>
    </recommendedName>
</protein>
<keyword evidence="11 12" id="KW-0464">Manganese</keyword>
<feature type="domain" description="Galactosyltransferase N-terminal" evidence="14">
    <location>
        <begin position="75"/>
        <end position="208"/>
    </location>
</feature>
<dbReference type="KEGG" id="tsr:106549006"/>
<comment type="subcellular location">
    <subcellularLocation>
        <location evidence="1 12">Golgi apparatus membrane</location>
        <topology evidence="1 12">Single-pass type II membrane protein</topology>
    </subcellularLocation>
</comment>
<dbReference type="GO" id="GO:0005975">
    <property type="term" value="P:carbohydrate metabolic process"/>
    <property type="evidence" value="ECO:0007669"/>
    <property type="project" value="InterPro"/>
</dbReference>
<dbReference type="InterPro" id="IPR027791">
    <property type="entry name" value="Galactosyl_T_C"/>
</dbReference>
<dbReference type="PRINTS" id="PR02050">
    <property type="entry name" value="B14GALTRFASE"/>
</dbReference>
<dbReference type="GO" id="GO:0032580">
    <property type="term" value="C:Golgi cisterna membrane"/>
    <property type="evidence" value="ECO:0007669"/>
    <property type="project" value="UniProtKB-UniRule"/>
</dbReference>
<dbReference type="GO" id="GO:0046872">
    <property type="term" value="F:metal ion binding"/>
    <property type="evidence" value="ECO:0007669"/>
    <property type="project" value="UniProtKB-UniRule"/>
</dbReference>
<organism evidence="15 16">
    <name type="scientific">Thamnophis sirtalis</name>
    <dbReference type="NCBI Taxonomy" id="35019"/>
    <lineage>
        <taxon>Eukaryota</taxon>
        <taxon>Metazoa</taxon>
        <taxon>Chordata</taxon>
        <taxon>Craniata</taxon>
        <taxon>Vertebrata</taxon>
        <taxon>Euteleostomi</taxon>
        <taxon>Lepidosauria</taxon>
        <taxon>Squamata</taxon>
        <taxon>Bifurcata</taxon>
        <taxon>Unidentata</taxon>
        <taxon>Episquamata</taxon>
        <taxon>Toxicofera</taxon>
        <taxon>Serpentes</taxon>
        <taxon>Colubroidea</taxon>
        <taxon>Colubridae</taxon>
        <taxon>Natricinae</taxon>
        <taxon>Thamnophis</taxon>
    </lineage>
</organism>
<comment type="pathway">
    <text evidence="2 12">Protein modification; protein glycosylation.</text>
</comment>
<reference evidence="16" key="1">
    <citation type="submission" date="2025-08" db="UniProtKB">
        <authorList>
            <consortium name="RefSeq"/>
        </authorList>
    </citation>
    <scope>IDENTIFICATION</scope>
    <source>
        <tissue evidence="16">Skeletal muscle</tissue>
    </source>
</reference>
<dbReference type="Pfam" id="PF13733">
    <property type="entry name" value="Glyco_transf_7N"/>
    <property type="match status" value="1"/>
</dbReference>
<dbReference type="GeneID" id="106549006"/>
<keyword evidence="6 12" id="KW-0812">Transmembrane</keyword>
<evidence type="ECO:0000256" key="4">
    <source>
        <dbReference type="ARBA" id="ARBA00022676"/>
    </source>
</evidence>
<dbReference type="OrthoDB" id="10016069at2759"/>
<dbReference type="AlphaFoldDB" id="A0A6I9YCW0"/>
<keyword evidence="8 12" id="KW-1133">Transmembrane helix</keyword>
<evidence type="ECO:0000256" key="9">
    <source>
        <dbReference type="ARBA" id="ARBA00023136"/>
    </source>
</evidence>
<gene>
    <name evidence="16" type="primary">LOC106549006</name>
</gene>
<evidence type="ECO:0000256" key="11">
    <source>
        <dbReference type="ARBA" id="ARBA00023211"/>
    </source>
</evidence>
<keyword evidence="12" id="KW-0333">Golgi apparatus</keyword>
<keyword evidence="7 12" id="KW-0735">Signal-anchor</keyword>
<evidence type="ECO:0000256" key="3">
    <source>
        <dbReference type="ARBA" id="ARBA00005735"/>
    </source>
</evidence>
<evidence type="ECO:0000256" key="12">
    <source>
        <dbReference type="RuleBase" id="RU368121"/>
    </source>
</evidence>
<dbReference type="InterPro" id="IPR003859">
    <property type="entry name" value="Galactosyl_T"/>
</dbReference>
<evidence type="ECO:0000256" key="5">
    <source>
        <dbReference type="ARBA" id="ARBA00022679"/>
    </source>
</evidence>
<keyword evidence="4 12" id="KW-0328">Glycosyltransferase</keyword>
<feature type="transmembrane region" description="Helical" evidence="12">
    <location>
        <begin position="12"/>
        <end position="30"/>
    </location>
</feature>
<keyword evidence="5 12" id="KW-0808">Transferase</keyword>
<keyword evidence="9 12" id="KW-0472">Membrane</keyword>
<proteinExistence type="inferred from homology"/>